<organism evidence="2 3">
    <name type="scientific">Tardiphaga robiniae</name>
    <dbReference type="NCBI Taxonomy" id="943830"/>
    <lineage>
        <taxon>Bacteria</taxon>
        <taxon>Pseudomonadati</taxon>
        <taxon>Pseudomonadota</taxon>
        <taxon>Alphaproteobacteria</taxon>
        <taxon>Hyphomicrobiales</taxon>
        <taxon>Nitrobacteraceae</taxon>
        <taxon>Tardiphaga</taxon>
    </lineage>
</organism>
<keyword evidence="1" id="KW-0812">Transmembrane</keyword>
<evidence type="ECO:0000313" key="2">
    <source>
        <dbReference type="EMBL" id="KZD21343.1"/>
    </source>
</evidence>
<accession>A0A163XTF3</accession>
<keyword evidence="3" id="KW-1185">Reference proteome</keyword>
<gene>
    <name evidence="2" type="ORF">A4A58_13225</name>
</gene>
<protein>
    <submittedName>
        <fullName evidence="2">Uncharacterized protein</fullName>
    </submittedName>
</protein>
<dbReference type="Proteomes" id="UP000076574">
    <property type="component" value="Unassembled WGS sequence"/>
</dbReference>
<keyword evidence="1" id="KW-1133">Transmembrane helix</keyword>
<comment type="caution">
    <text evidence="2">The sequence shown here is derived from an EMBL/GenBank/DDBJ whole genome shotgun (WGS) entry which is preliminary data.</text>
</comment>
<dbReference type="RefSeq" id="WP_068736375.1">
    <property type="nucleotide sequence ID" value="NZ_LVYV01000045.1"/>
</dbReference>
<name>A0A163XTF3_9BRAD</name>
<keyword evidence="1" id="KW-0472">Membrane</keyword>
<evidence type="ECO:0000313" key="3">
    <source>
        <dbReference type="Proteomes" id="UP000076574"/>
    </source>
</evidence>
<proteinExistence type="predicted"/>
<feature type="transmembrane region" description="Helical" evidence="1">
    <location>
        <begin position="61"/>
        <end position="78"/>
    </location>
</feature>
<dbReference type="EMBL" id="LVYV01000045">
    <property type="protein sequence ID" value="KZD21343.1"/>
    <property type="molecule type" value="Genomic_DNA"/>
</dbReference>
<evidence type="ECO:0000256" key="1">
    <source>
        <dbReference type="SAM" id="Phobius"/>
    </source>
</evidence>
<sequence>MGQDGDEGAGTFGERGLDAAKDAVNAATEQVDKVGRHFKDKIEAAKQPETYLEMLKDITKAAPLGMLAIAFIGGMLFARRR</sequence>
<dbReference type="AlphaFoldDB" id="A0A163XTF3"/>
<reference evidence="2 3" key="1">
    <citation type="submission" date="2016-03" db="EMBL/GenBank/DDBJ databases">
        <title>Microsymbionts genomes from the relict species Vavilovia formosa (Stev.) Fed.</title>
        <authorList>
            <person name="Kopat V."/>
            <person name="Chirak E."/>
            <person name="Kimeklis A."/>
            <person name="Andronov E."/>
        </authorList>
    </citation>
    <scope>NUCLEOTIDE SEQUENCE [LARGE SCALE GENOMIC DNA]</scope>
    <source>
        <strain evidence="2 3">Vaf07</strain>
    </source>
</reference>